<geneLocation type="plasmid" evidence="9 10">
    <name>unnamed2</name>
</geneLocation>
<dbReference type="PANTHER" id="PTHR43163">
    <property type="entry name" value="DIPEPTIDE TRANSPORT SYSTEM PERMEASE PROTEIN DPPB-RELATED"/>
    <property type="match status" value="1"/>
</dbReference>
<dbReference type="CDD" id="cd06261">
    <property type="entry name" value="TM_PBP2"/>
    <property type="match status" value="1"/>
</dbReference>
<dbReference type="Pfam" id="PF00528">
    <property type="entry name" value="BPD_transp_1"/>
    <property type="match status" value="1"/>
</dbReference>
<feature type="transmembrane region" description="Helical" evidence="7">
    <location>
        <begin position="287"/>
        <end position="307"/>
    </location>
</feature>
<feature type="transmembrane region" description="Helical" evidence="7">
    <location>
        <begin position="178"/>
        <end position="198"/>
    </location>
</feature>
<evidence type="ECO:0000256" key="5">
    <source>
        <dbReference type="ARBA" id="ARBA00022989"/>
    </source>
</evidence>
<evidence type="ECO:0000256" key="6">
    <source>
        <dbReference type="ARBA" id="ARBA00023136"/>
    </source>
</evidence>
<evidence type="ECO:0000259" key="8">
    <source>
        <dbReference type="PROSITE" id="PS50928"/>
    </source>
</evidence>
<evidence type="ECO:0000256" key="4">
    <source>
        <dbReference type="ARBA" id="ARBA00022692"/>
    </source>
</evidence>
<evidence type="ECO:0000256" key="1">
    <source>
        <dbReference type="ARBA" id="ARBA00004651"/>
    </source>
</evidence>
<evidence type="ECO:0000256" key="2">
    <source>
        <dbReference type="ARBA" id="ARBA00022448"/>
    </source>
</evidence>
<dbReference type="SUPFAM" id="SSF161098">
    <property type="entry name" value="MetI-like"/>
    <property type="match status" value="1"/>
</dbReference>
<dbReference type="EMBL" id="CP106737">
    <property type="protein sequence ID" value="UXX81537.1"/>
    <property type="molecule type" value="Genomic_DNA"/>
</dbReference>
<accession>A0ABY6D5V6</accession>
<name>A0ABY6D5V6_9RHOB</name>
<dbReference type="PROSITE" id="PS50928">
    <property type="entry name" value="ABC_TM1"/>
    <property type="match status" value="1"/>
</dbReference>
<keyword evidence="10" id="KW-1185">Reference proteome</keyword>
<proteinExistence type="inferred from homology"/>
<feature type="transmembrane region" description="Helical" evidence="7">
    <location>
        <begin position="96"/>
        <end position="120"/>
    </location>
</feature>
<keyword evidence="6 7" id="KW-0472">Membrane</keyword>
<evidence type="ECO:0000313" key="10">
    <source>
        <dbReference type="Proteomes" id="UP001064087"/>
    </source>
</evidence>
<gene>
    <name evidence="9" type="ORF">N7U68_00290</name>
</gene>
<comment type="subcellular location">
    <subcellularLocation>
        <location evidence="1 7">Cell membrane</location>
        <topology evidence="1 7">Multi-pass membrane protein</topology>
    </subcellularLocation>
</comment>
<dbReference type="Gene3D" id="1.10.3720.10">
    <property type="entry name" value="MetI-like"/>
    <property type="match status" value="1"/>
</dbReference>
<reference evidence="9" key="1">
    <citation type="submission" date="2022-10" db="EMBL/GenBank/DDBJ databases">
        <title>Roseovarius pelagicus sp. nov., isolated from Arctic seawater.</title>
        <authorList>
            <person name="Hong Y.W."/>
            <person name="Hwang C.Y."/>
        </authorList>
    </citation>
    <scope>NUCLEOTIDE SEQUENCE</scope>
    <source>
        <strain evidence="9">HL-MP18</strain>
        <plasmid evidence="9">unnamed2</plasmid>
    </source>
</reference>
<dbReference type="RefSeq" id="WP_263046734.1">
    <property type="nucleotide sequence ID" value="NZ_CP106737.1"/>
</dbReference>
<dbReference type="PANTHER" id="PTHR43163:SF6">
    <property type="entry name" value="DIPEPTIDE TRANSPORT SYSTEM PERMEASE PROTEIN DPPB-RELATED"/>
    <property type="match status" value="1"/>
</dbReference>
<keyword evidence="2 7" id="KW-0813">Transport</keyword>
<evidence type="ECO:0000256" key="3">
    <source>
        <dbReference type="ARBA" id="ARBA00022475"/>
    </source>
</evidence>
<keyword evidence="9" id="KW-0614">Plasmid</keyword>
<evidence type="ECO:0000256" key="7">
    <source>
        <dbReference type="RuleBase" id="RU363032"/>
    </source>
</evidence>
<feature type="transmembrane region" description="Helical" evidence="7">
    <location>
        <begin position="132"/>
        <end position="158"/>
    </location>
</feature>
<feature type="transmembrane region" description="Helical" evidence="7">
    <location>
        <begin position="248"/>
        <end position="267"/>
    </location>
</feature>
<dbReference type="InterPro" id="IPR045621">
    <property type="entry name" value="BPD_transp_1_N"/>
</dbReference>
<dbReference type="Pfam" id="PF19300">
    <property type="entry name" value="BPD_transp_1_N"/>
    <property type="match status" value="1"/>
</dbReference>
<dbReference type="InterPro" id="IPR000515">
    <property type="entry name" value="MetI-like"/>
</dbReference>
<keyword evidence="5 7" id="KW-1133">Transmembrane helix</keyword>
<dbReference type="InterPro" id="IPR035906">
    <property type="entry name" value="MetI-like_sf"/>
</dbReference>
<keyword evidence="4 7" id="KW-0812">Transmembrane</keyword>
<organism evidence="9 10">
    <name type="scientific">Roseovarius pelagicus</name>
    <dbReference type="NCBI Taxonomy" id="2980108"/>
    <lineage>
        <taxon>Bacteria</taxon>
        <taxon>Pseudomonadati</taxon>
        <taxon>Pseudomonadota</taxon>
        <taxon>Alphaproteobacteria</taxon>
        <taxon>Rhodobacterales</taxon>
        <taxon>Roseobacteraceae</taxon>
        <taxon>Roseovarius</taxon>
    </lineage>
</organism>
<comment type="similarity">
    <text evidence="7">Belongs to the binding-protein-dependent transport system permease family.</text>
</comment>
<sequence length="316" mass="34029">MISKLIVTRIFYALVTLLLVSAVIFAAVEILPGDVASRILGRSATEESLAELRRQLGYDQPALVRYFEWLGGVVQGDFGNSISSQRPVSEIIGPKLLNTAILATCAFLLSLPMSLIPAALQAVKPGSLVDTIISSVNFVLLSIPDYLLASIALITFVVAFPILPSTSMVTENSSFGDWVVALLMPTVVLAISVSIYTVRLLRDGLIEVLSQDYVRMAELKGMPQRIVLWRHAFPNALGPSINNMALNISYLIGGVIIVEEVFTYPGFGSVMVNALTTRDAPVVEATVLIAAAIYICANTLADIGSILSNPRLRGKH</sequence>
<protein>
    <submittedName>
        <fullName evidence="9">ABC transporter permease</fullName>
    </submittedName>
</protein>
<feature type="domain" description="ABC transmembrane type-1" evidence="8">
    <location>
        <begin position="96"/>
        <end position="301"/>
    </location>
</feature>
<dbReference type="Proteomes" id="UP001064087">
    <property type="component" value="Plasmid unnamed2"/>
</dbReference>
<evidence type="ECO:0000313" key="9">
    <source>
        <dbReference type="EMBL" id="UXX81537.1"/>
    </source>
</evidence>
<keyword evidence="3" id="KW-1003">Cell membrane</keyword>